<reference evidence="1" key="1">
    <citation type="submission" date="2019-08" db="EMBL/GenBank/DDBJ databases">
        <authorList>
            <person name="Kucharzyk K."/>
            <person name="Murdoch R.W."/>
            <person name="Higgins S."/>
            <person name="Loffler F."/>
        </authorList>
    </citation>
    <scope>NUCLEOTIDE SEQUENCE</scope>
</reference>
<dbReference type="EMBL" id="VSSQ01071624">
    <property type="protein sequence ID" value="MPN23185.1"/>
    <property type="molecule type" value="Genomic_DNA"/>
</dbReference>
<name>A0A645G966_9ZZZZ</name>
<accession>A0A645G966</accession>
<dbReference type="AlphaFoldDB" id="A0A645G966"/>
<sequence length="141" mass="15875">MLILIKIFVENLAIKRHVAAHIFQSGGLIQNIGCTEVGFFAFQNNILDGLNKAVGFKGLADVVVDAELRALLPNTQNHICRHRHNWHIGGNFPDFVRGVIPVHDGHVQIHQNQINFVLKLFIKFDRGLSVGSENRRDTCLF</sequence>
<gene>
    <name evidence="1" type="ORF">SDC9_170573</name>
</gene>
<evidence type="ECO:0000313" key="1">
    <source>
        <dbReference type="EMBL" id="MPN23185.1"/>
    </source>
</evidence>
<proteinExistence type="predicted"/>
<organism evidence="1">
    <name type="scientific">bioreactor metagenome</name>
    <dbReference type="NCBI Taxonomy" id="1076179"/>
    <lineage>
        <taxon>unclassified sequences</taxon>
        <taxon>metagenomes</taxon>
        <taxon>ecological metagenomes</taxon>
    </lineage>
</organism>
<comment type="caution">
    <text evidence="1">The sequence shown here is derived from an EMBL/GenBank/DDBJ whole genome shotgun (WGS) entry which is preliminary data.</text>
</comment>
<protein>
    <submittedName>
        <fullName evidence="1">Uncharacterized protein</fullName>
    </submittedName>
</protein>